<dbReference type="SUPFAM" id="SSF52283">
    <property type="entry name" value="Formate/glycerate dehydrogenase catalytic domain-like"/>
    <property type="match status" value="1"/>
</dbReference>
<keyword evidence="1 5" id="KW-0963">Cytoplasm</keyword>
<feature type="active site" description="Proton donor" evidence="5">
    <location>
        <position position="255"/>
    </location>
</feature>
<feature type="binding site" evidence="5">
    <location>
        <position position="259"/>
    </location>
    <ligand>
        <name>substrate</name>
    </ligand>
</feature>
<feature type="active site" evidence="5">
    <location>
        <position position="238"/>
    </location>
</feature>
<feature type="binding site" evidence="5">
    <location>
        <position position="46"/>
    </location>
    <ligand>
        <name>substrate</name>
    </ligand>
</feature>
<dbReference type="Pfam" id="PF00389">
    <property type="entry name" value="2-Hacid_dh"/>
    <property type="match status" value="1"/>
</dbReference>
<comment type="pathway">
    <text evidence="5">Cofactor biosynthesis; pyridoxine 5'-phosphate biosynthesis; pyridoxine 5'-phosphate from D-erythrose 4-phosphate: step 2/5.</text>
</comment>
<dbReference type="InterPro" id="IPR036291">
    <property type="entry name" value="NAD(P)-bd_dom_sf"/>
</dbReference>
<dbReference type="InterPro" id="IPR020921">
    <property type="entry name" value="Erythronate-4-P_DHase"/>
</dbReference>
<dbReference type="PANTHER" id="PTHR10996">
    <property type="entry name" value="2-HYDROXYACID DEHYDROGENASE-RELATED"/>
    <property type="match status" value="1"/>
</dbReference>
<accession>A0A4V2RPQ9</accession>
<protein>
    <recommendedName>
        <fullName evidence="5">Erythronate-4-phosphate dehydrogenase</fullName>
        <ecNumber evidence="5">1.1.1.290</ecNumber>
    </recommendedName>
</protein>
<dbReference type="GO" id="GO:0008615">
    <property type="term" value="P:pyridoxine biosynthetic process"/>
    <property type="evidence" value="ECO:0007669"/>
    <property type="project" value="UniProtKB-UniRule"/>
</dbReference>
<dbReference type="GO" id="GO:0030267">
    <property type="term" value="F:glyoxylate reductase (NADPH) activity"/>
    <property type="evidence" value="ECO:0007669"/>
    <property type="project" value="TreeGrafter"/>
</dbReference>
<evidence type="ECO:0000256" key="4">
    <source>
        <dbReference type="ARBA" id="ARBA00023096"/>
    </source>
</evidence>
<evidence type="ECO:0000256" key="5">
    <source>
        <dbReference type="HAMAP-Rule" id="MF_01825"/>
    </source>
</evidence>
<dbReference type="GO" id="GO:0046983">
    <property type="term" value="F:protein dimerization activity"/>
    <property type="evidence" value="ECO:0007669"/>
    <property type="project" value="InterPro"/>
</dbReference>
<dbReference type="Proteomes" id="UP000294830">
    <property type="component" value="Unassembled WGS sequence"/>
</dbReference>
<sequence length="376" mass="41488">MKIVVDDKIPYLEGVLEQYFDEVVYSTGSHFTRELVKDADALLVRTRTKCDAKLLDGSNVRMIATATIGHDHIDKGYCKKNGISWVNAPGCNAYGVVQYVLSALAHISNVGNGSLEGKTLGIVGVGEVGRRIAAVASHLGLKVLLNDPPRARAENSTDFVDLGTLLQQSDIVTLHVPLIREGVDRTFHLADKHFFAKFGKPMVFINASRGEVVDGGALKLAIANQRVSYSVLDVWENEPCIDADLLRMVSVATPHIAGYSLEGKSNGTAMAVNEILRFFGFETDTKWLPQQLPMLENRIVFNGENGIEQGIKDCILSSYNIVTDDAALRKSPDLFEHLRGNYRVRRELSYYEISNVNDEQVAARLKGLTFKVNYNG</sequence>
<feature type="binding site" evidence="5">
    <location>
        <position position="258"/>
    </location>
    <ligand>
        <name>NAD(+)</name>
        <dbReference type="ChEBI" id="CHEBI:57540"/>
    </ligand>
</feature>
<name>A0A4V2RPQ9_9BACT</name>
<dbReference type="InterPro" id="IPR006139">
    <property type="entry name" value="D-isomer_2_OHA_DH_cat_dom"/>
</dbReference>
<comment type="caution">
    <text evidence="9">The sequence shown here is derived from an EMBL/GenBank/DDBJ whole genome shotgun (WGS) entry which is preliminary data.</text>
</comment>
<dbReference type="InterPro" id="IPR006140">
    <property type="entry name" value="D-isomer_DH_NAD-bd"/>
</dbReference>
<reference evidence="9 10" key="1">
    <citation type="submission" date="2019-03" db="EMBL/GenBank/DDBJ databases">
        <title>Genomic Encyclopedia of Archaeal and Bacterial Type Strains, Phase II (KMG-II): from individual species to whole genera.</title>
        <authorList>
            <person name="Goeker M."/>
        </authorList>
    </citation>
    <scope>NUCLEOTIDE SEQUENCE [LARGE SCALE GENOMIC DNA]</scope>
    <source>
        <strain evidence="9 10">RL-C</strain>
    </source>
</reference>
<comment type="caution">
    <text evidence="5">Lacks conserved residue(s) required for the propagation of feature annotation.</text>
</comment>
<comment type="catalytic activity">
    <reaction evidence="5">
        <text>4-phospho-D-erythronate + NAD(+) = (R)-3-hydroxy-2-oxo-4-phosphooxybutanoate + NADH + H(+)</text>
        <dbReference type="Rhea" id="RHEA:18829"/>
        <dbReference type="ChEBI" id="CHEBI:15378"/>
        <dbReference type="ChEBI" id="CHEBI:57540"/>
        <dbReference type="ChEBI" id="CHEBI:57945"/>
        <dbReference type="ChEBI" id="CHEBI:58538"/>
        <dbReference type="ChEBI" id="CHEBI:58766"/>
        <dbReference type="EC" id="1.1.1.290"/>
    </reaction>
</comment>
<dbReference type="Gene3D" id="3.40.50.720">
    <property type="entry name" value="NAD(P)-binding Rossmann-like Domain"/>
    <property type="match status" value="2"/>
</dbReference>
<dbReference type="Gene3D" id="3.30.1370.170">
    <property type="match status" value="1"/>
</dbReference>
<dbReference type="EMBL" id="SLWB01000006">
    <property type="protein sequence ID" value="TCN68520.1"/>
    <property type="molecule type" value="Genomic_DNA"/>
</dbReference>
<evidence type="ECO:0000313" key="9">
    <source>
        <dbReference type="EMBL" id="TCN68520.1"/>
    </source>
</evidence>
<organism evidence="9 10">
    <name type="scientific">Acetobacteroides hydrogenigenes</name>
    <dbReference type="NCBI Taxonomy" id="979970"/>
    <lineage>
        <taxon>Bacteria</taxon>
        <taxon>Pseudomonadati</taxon>
        <taxon>Bacteroidota</taxon>
        <taxon>Bacteroidia</taxon>
        <taxon>Bacteroidales</taxon>
        <taxon>Rikenellaceae</taxon>
        <taxon>Acetobacteroides</taxon>
    </lineage>
</organism>
<feature type="binding site" evidence="5">
    <location>
        <position position="67"/>
    </location>
    <ligand>
        <name>substrate</name>
    </ligand>
</feature>
<comment type="subunit">
    <text evidence="5">Homodimer.</text>
</comment>
<gene>
    <name evidence="5" type="primary">pdxB</name>
    <name evidence="9" type="ORF">CLV25_106102</name>
</gene>
<keyword evidence="2 5" id="KW-0560">Oxidoreductase</keyword>
<comment type="similarity">
    <text evidence="5">Belongs to the D-isomer specific 2-hydroxyacid dehydrogenase family. PdxB subfamily.</text>
</comment>
<evidence type="ECO:0000259" key="7">
    <source>
        <dbReference type="Pfam" id="PF02826"/>
    </source>
</evidence>
<feature type="domain" description="Erythronate-4-phosphate dehydrogenase dimerisation" evidence="8">
    <location>
        <begin position="298"/>
        <end position="362"/>
    </location>
</feature>
<dbReference type="GO" id="GO:0051287">
    <property type="term" value="F:NAD binding"/>
    <property type="evidence" value="ECO:0007669"/>
    <property type="project" value="InterPro"/>
</dbReference>
<dbReference type="CDD" id="cd12158">
    <property type="entry name" value="ErythrP_dh"/>
    <property type="match status" value="1"/>
</dbReference>
<dbReference type="AlphaFoldDB" id="A0A4V2RPQ9"/>
<feature type="binding site" evidence="5">
    <location>
        <begin position="207"/>
        <end position="209"/>
    </location>
    <ligand>
        <name>NAD(+)</name>
        <dbReference type="ChEBI" id="CHEBI:57540"/>
    </ligand>
</feature>
<dbReference type="InterPro" id="IPR024531">
    <property type="entry name" value="Erythronate-4-P_DHase_dimer"/>
</dbReference>
<feature type="domain" description="D-isomer specific 2-hydroxyacid dehydrogenase NAD-binding" evidence="7">
    <location>
        <begin position="114"/>
        <end position="257"/>
    </location>
</feature>
<dbReference type="GO" id="GO:0005829">
    <property type="term" value="C:cytosol"/>
    <property type="evidence" value="ECO:0007669"/>
    <property type="project" value="TreeGrafter"/>
</dbReference>
<dbReference type="InterPro" id="IPR038251">
    <property type="entry name" value="PdxB_dimer_sf"/>
</dbReference>
<evidence type="ECO:0000259" key="8">
    <source>
        <dbReference type="Pfam" id="PF11890"/>
    </source>
</evidence>
<dbReference type="SUPFAM" id="SSF51735">
    <property type="entry name" value="NAD(P)-binding Rossmann-fold domains"/>
    <property type="match status" value="1"/>
</dbReference>
<dbReference type="EC" id="1.1.1.290" evidence="5"/>
<feature type="binding site" evidence="5">
    <location>
        <position position="147"/>
    </location>
    <ligand>
        <name>NAD(+)</name>
        <dbReference type="ChEBI" id="CHEBI:57540"/>
    </ligand>
</feature>
<evidence type="ECO:0000256" key="3">
    <source>
        <dbReference type="ARBA" id="ARBA00023027"/>
    </source>
</evidence>
<dbReference type="OrthoDB" id="1522997at2"/>
<evidence type="ECO:0000259" key="6">
    <source>
        <dbReference type="Pfam" id="PF00389"/>
    </source>
</evidence>
<proteinExistence type="inferred from homology"/>
<keyword evidence="10" id="KW-1185">Reference proteome</keyword>
<dbReference type="RefSeq" id="WP_131839100.1">
    <property type="nucleotide sequence ID" value="NZ_SLWB01000006.1"/>
</dbReference>
<dbReference type="Pfam" id="PF02826">
    <property type="entry name" value="2-Hacid_dh_C"/>
    <property type="match status" value="1"/>
</dbReference>
<keyword evidence="3 5" id="KW-0520">NAD</keyword>
<comment type="subcellular location">
    <subcellularLocation>
        <location evidence="5">Cytoplasm</location>
    </subcellularLocation>
</comment>
<evidence type="ECO:0000256" key="1">
    <source>
        <dbReference type="ARBA" id="ARBA00022490"/>
    </source>
</evidence>
<evidence type="ECO:0000313" key="10">
    <source>
        <dbReference type="Proteomes" id="UP000294830"/>
    </source>
</evidence>
<dbReference type="GO" id="GO:0033711">
    <property type="term" value="F:4-phosphoerythronate dehydrogenase activity"/>
    <property type="evidence" value="ECO:0007669"/>
    <property type="project" value="UniProtKB-EC"/>
</dbReference>
<dbReference type="GO" id="GO:0016618">
    <property type="term" value="F:hydroxypyruvate reductase [NAD(P)H] activity"/>
    <property type="evidence" value="ECO:0007669"/>
    <property type="project" value="TreeGrafter"/>
</dbReference>
<dbReference type="Pfam" id="PF11890">
    <property type="entry name" value="DUF3410"/>
    <property type="match status" value="1"/>
</dbReference>
<feature type="domain" description="D-isomer specific 2-hydroxyacid dehydrogenase catalytic" evidence="6">
    <location>
        <begin position="15"/>
        <end position="279"/>
    </location>
</feature>
<comment type="function">
    <text evidence="5">Catalyzes the oxidation of erythronate-4-phosphate to 3-hydroxy-2-oxo-4-phosphonooxybutanoate.</text>
</comment>
<feature type="active site" evidence="5">
    <location>
        <position position="209"/>
    </location>
</feature>
<dbReference type="PANTHER" id="PTHR10996:SF178">
    <property type="entry name" value="2-HYDROXYACID DEHYDROGENASE YGL185C-RELATED"/>
    <property type="match status" value="1"/>
</dbReference>
<dbReference type="HAMAP" id="MF_01825">
    <property type="entry name" value="PdxB"/>
    <property type="match status" value="1"/>
</dbReference>
<keyword evidence="4 5" id="KW-0664">Pyridoxine biosynthesis</keyword>
<dbReference type="InterPro" id="IPR050223">
    <property type="entry name" value="D-isomer_2-hydroxyacid_DH"/>
</dbReference>
<evidence type="ECO:0000256" key="2">
    <source>
        <dbReference type="ARBA" id="ARBA00023002"/>
    </source>
</evidence>
<feature type="binding site" evidence="5">
    <location>
        <position position="233"/>
    </location>
    <ligand>
        <name>NAD(+)</name>
        <dbReference type="ChEBI" id="CHEBI:57540"/>
    </ligand>
</feature>
<dbReference type="UniPathway" id="UPA00244">
    <property type="reaction ID" value="UER00310"/>
</dbReference>